<dbReference type="AlphaFoldDB" id="A0A1E7N6X3"/>
<reference evidence="3" key="1">
    <citation type="journal article" date="2014" name="Int. J. Syst. Evol. Microbiol.">
        <title>Complete genome sequence of Corynebacterium casei LMG S-19264T (=DSM 44701T), isolated from a smear-ripened cheese.</title>
        <authorList>
            <consortium name="US DOE Joint Genome Institute (JGI-PGF)"/>
            <person name="Walter F."/>
            <person name="Albersmeier A."/>
            <person name="Kalinowski J."/>
            <person name="Ruckert C."/>
        </authorList>
    </citation>
    <scope>NUCLEOTIDE SEQUENCE</scope>
    <source>
        <strain evidence="3">JCM 4434</strain>
    </source>
</reference>
<organism evidence="4 5">
    <name type="scientific">Kitasatospora aureofaciens</name>
    <name type="common">Streptomyces aureofaciens</name>
    <dbReference type="NCBI Taxonomy" id="1894"/>
    <lineage>
        <taxon>Bacteria</taxon>
        <taxon>Bacillati</taxon>
        <taxon>Actinomycetota</taxon>
        <taxon>Actinomycetes</taxon>
        <taxon>Kitasatosporales</taxon>
        <taxon>Streptomycetaceae</taxon>
        <taxon>Kitasatospora</taxon>
    </lineage>
</organism>
<protein>
    <recommendedName>
        <fullName evidence="6">Secreted protein</fullName>
    </recommendedName>
</protein>
<sequence length="189" mass="21782">MSTGTLIAIIVPVVVVLILAAVVLWYVNRRRRLQQRFGPEYERAVDRTGSHRAAERDLREREQRHDQLQITPLPPDARQRYTEDWKRVQQEFVDRPGEAVQHADRLVTLLMHDRGYPTEGYEQQLRDLSVEHGRTLEHYRAAHATNASARRADATTEELRGAMVHYRALFAELLNGDEPPGRDSGAGRR</sequence>
<dbReference type="Proteomes" id="UP000610124">
    <property type="component" value="Unassembled WGS sequence"/>
</dbReference>
<evidence type="ECO:0000313" key="3">
    <source>
        <dbReference type="EMBL" id="GGU71454.1"/>
    </source>
</evidence>
<keyword evidence="2" id="KW-0812">Transmembrane</keyword>
<dbReference type="KEGG" id="kau:B6264_28395"/>
<dbReference type="RefSeq" id="WP_030280668.1">
    <property type="nucleotide sequence ID" value="NZ_BMUB01000004.1"/>
</dbReference>
<reference evidence="3" key="5">
    <citation type="submission" date="2020-09" db="EMBL/GenBank/DDBJ databases">
        <authorList>
            <person name="Sun Q."/>
            <person name="Ohkuma M."/>
        </authorList>
    </citation>
    <scope>NUCLEOTIDE SEQUENCE</scope>
    <source>
        <strain evidence="3">JCM 4434</strain>
    </source>
</reference>
<keyword evidence="2" id="KW-1133">Transmembrane helix</keyword>
<keyword evidence="5" id="KW-1185">Reference proteome</keyword>
<dbReference type="GeneID" id="97485515"/>
<keyword evidence="2" id="KW-0472">Membrane</keyword>
<feature type="region of interest" description="Disordered" evidence="1">
    <location>
        <begin position="46"/>
        <end position="65"/>
    </location>
</feature>
<evidence type="ECO:0000313" key="5">
    <source>
        <dbReference type="Proteomes" id="UP000037395"/>
    </source>
</evidence>
<reference evidence="4 5" key="2">
    <citation type="submission" date="2014-07" db="EMBL/GenBank/DDBJ databases">
        <authorList>
            <person name="Zhang J.E."/>
            <person name="Yang H."/>
            <person name="Guo J."/>
            <person name="Deng Z."/>
            <person name="Luo H."/>
            <person name="Luo M."/>
            <person name="Zhao B."/>
        </authorList>
    </citation>
    <scope>NUCLEOTIDE SEQUENCE [LARGE SCALE GENOMIC DNA]</scope>
    <source>
        <strain evidence="4">ATCC 10762</strain>
        <strain evidence="5">ATCC 10762 / DSM 40127 / CCM 3239 / JCM 4008 / LMG 5968 / NBRC 12843 / NCIMB 8234 / A-377</strain>
    </source>
</reference>
<reference evidence="4" key="3">
    <citation type="submission" date="2016-08" db="EMBL/GenBank/DDBJ databases">
        <title>Sequencing, Assembly and Comparative Genomics of S. aureofaciens ATCC 10762.</title>
        <authorList>
            <person name="Gradnigo J.S."/>
            <person name="Johnson N."/>
            <person name="Somerville G.A."/>
        </authorList>
    </citation>
    <scope>NUCLEOTIDE SEQUENCE [LARGE SCALE GENOMIC DNA]</scope>
    <source>
        <strain evidence="4">ATCC 10762</strain>
    </source>
</reference>
<accession>A0A1E7N6X3</accession>
<comment type="caution">
    <text evidence="4">The sequence shown here is derived from an EMBL/GenBank/DDBJ whole genome shotgun (WGS) entry which is preliminary data.</text>
</comment>
<proteinExistence type="predicted"/>
<evidence type="ECO:0008006" key="6">
    <source>
        <dbReference type="Google" id="ProtNLM"/>
    </source>
</evidence>
<evidence type="ECO:0000313" key="4">
    <source>
        <dbReference type="EMBL" id="OEV36425.1"/>
    </source>
</evidence>
<accession>A0A8H9HJS9</accession>
<dbReference type="OrthoDB" id="7502542at2"/>
<dbReference type="EMBL" id="BMUB01000004">
    <property type="protein sequence ID" value="GGU71454.1"/>
    <property type="molecule type" value="Genomic_DNA"/>
</dbReference>
<name>A0A1E7N6X3_KITAU</name>
<evidence type="ECO:0000256" key="1">
    <source>
        <dbReference type="SAM" id="MobiDB-lite"/>
    </source>
</evidence>
<dbReference type="Proteomes" id="UP000037395">
    <property type="component" value="Unassembled WGS sequence"/>
</dbReference>
<reference evidence="5" key="4">
    <citation type="submission" date="2016-08" db="EMBL/GenBank/DDBJ databases">
        <title>Sequencing, assembly and comparative genomics of S. aureofaciens ATCC 10762.</title>
        <authorList>
            <person name="Gradnigo J.S."/>
            <person name="Johnson N."/>
            <person name="Somerville G.A."/>
        </authorList>
    </citation>
    <scope>NUCLEOTIDE SEQUENCE [LARGE SCALE GENOMIC DNA]</scope>
    <source>
        <strain evidence="5">ATCC 10762 / DSM 40127 / CCM 3239 / JCM 4008 / LMG 5968 / NBRC 12843 / NCIMB 8234 / A-377</strain>
    </source>
</reference>
<feature type="transmembrane region" description="Helical" evidence="2">
    <location>
        <begin position="6"/>
        <end position="27"/>
    </location>
</feature>
<dbReference type="EMBL" id="JPRF03000026">
    <property type="protein sequence ID" value="OEV36425.1"/>
    <property type="molecule type" value="Genomic_DNA"/>
</dbReference>
<evidence type="ECO:0000256" key="2">
    <source>
        <dbReference type="SAM" id="Phobius"/>
    </source>
</evidence>
<gene>
    <name evidence="3" type="ORF">GCM10010502_23990</name>
    <name evidence="4" type="ORF">HS99_0029220</name>
</gene>